<dbReference type="OrthoDB" id="25149at2759"/>
<organism evidence="5 6">
    <name type="scientific">Trypanosoma rangeli SC58</name>
    <dbReference type="NCBI Taxonomy" id="429131"/>
    <lineage>
        <taxon>Eukaryota</taxon>
        <taxon>Discoba</taxon>
        <taxon>Euglenozoa</taxon>
        <taxon>Kinetoplastea</taxon>
        <taxon>Metakinetoplastina</taxon>
        <taxon>Trypanosomatida</taxon>
        <taxon>Trypanosomatidae</taxon>
        <taxon>Trypanosoma</taxon>
        <taxon>Herpetosoma</taxon>
    </lineage>
</organism>
<dbReference type="AlphaFoldDB" id="A0A061IU45"/>
<reference evidence="5 6" key="1">
    <citation type="submission" date="2013-07" db="EMBL/GenBank/DDBJ databases">
        <authorList>
            <person name="Stoco P.H."/>
            <person name="Wagner G."/>
            <person name="Gerber A."/>
            <person name="Zaha A."/>
            <person name="Thompson C."/>
            <person name="Bartholomeu D.C."/>
            <person name="Luckemeyer D.D."/>
            <person name="Bahia D."/>
            <person name="Loreto E."/>
            <person name="Prestes E.B."/>
            <person name="Lima F.M."/>
            <person name="Rodrigues-Luiz G."/>
            <person name="Vallejo G.A."/>
            <person name="Filho J.F."/>
            <person name="Monteiro K.M."/>
            <person name="Tyler K.M."/>
            <person name="de Almeida L.G."/>
            <person name="Ortiz M.F."/>
            <person name="Siervo M.A."/>
            <person name="de Moraes M.H."/>
            <person name="Cunha O.L."/>
            <person name="Mendonca-Neto R."/>
            <person name="Silva R."/>
            <person name="Teixeira S.M."/>
            <person name="Murta S.M."/>
            <person name="Sincero T.C."/>
            <person name="Mendes T.A."/>
            <person name="Urmenyi T.P."/>
            <person name="Silva V.G."/>
            <person name="da Rocha W.D."/>
            <person name="Andersson B."/>
            <person name="Romanha A.J."/>
            <person name="Steindel M."/>
            <person name="de Vasconcelos A.T."/>
            <person name="Grisard E.C."/>
        </authorList>
    </citation>
    <scope>NUCLEOTIDE SEQUENCE [LARGE SCALE GENOMIC DNA]</scope>
    <source>
        <strain evidence="5 6">SC58</strain>
    </source>
</reference>
<dbReference type="SUPFAM" id="SSF63999">
    <property type="entry name" value="Thiamin pyrophosphokinase, catalytic domain"/>
    <property type="match status" value="1"/>
</dbReference>
<dbReference type="GO" id="GO:0016301">
    <property type="term" value="F:kinase activity"/>
    <property type="evidence" value="ECO:0007669"/>
    <property type="project" value="UniProtKB-KW"/>
</dbReference>
<dbReference type="Gene3D" id="3.40.50.10240">
    <property type="entry name" value="Thiamin pyrophosphokinase, catalytic domain"/>
    <property type="match status" value="2"/>
</dbReference>
<keyword evidence="3" id="KW-0418">Kinase</keyword>
<dbReference type="GO" id="GO:0005524">
    <property type="term" value="F:ATP binding"/>
    <property type="evidence" value="ECO:0007669"/>
    <property type="project" value="UniProtKB-KW"/>
</dbReference>
<name>A0A061IU45_TRYRA</name>
<dbReference type="Proteomes" id="UP000031737">
    <property type="component" value="Unassembled WGS sequence"/>
</dbReference>
<keyword evidence="2" id="KW-0547">Nucleotide-binding</keyword>
<dbReference type="GO" id="GO:0009229">
    <property type="term" value="P:thiamine diphosphate biosynthetic process"/>
    <property type="evidence" value="ECO:0007669"/>
    <property type="project" value="InterPro"/>
</dbReference>
<dbReference type="GO" id="GO:0004788">
    <property type="term" value="F:thiamine diphosphokinase activity"/>
    <property type="evidence" value="ECO:0007669"/>
    <property type="project" value="InterPro"/>
</dbReference>
<evidence type="ECO:0000256" key="2">
    <source>
        <dbReference type="ARBA" id="ARBA00022741"/>
    </source>
</evidence>
<evidence type="ECO:0000313" key="5">
    <source>
        <dbReference type="EMBL" id="ESL06119.1"/>
    </source>
</evidence>
<dbReference type="VEuPathDB" id="TriTrypDB:TRSC58_06212"/>
<keyword evidence="1" id="KW-0808">Transferase</keyword>
<dbReference type="EMBL" id="AUPL01006212">
    <property type="protein sequence ID" value="ESL06119.1"/>
    <property type="molecule type" value="Genomic_DNA"/>
</dbReference>
<keyword evidence="6" id="KW-1185">Reference proteome</keyword>
<gene>
    <name evidence="5" type="ORF">TRSC58_06212</name>
</gene>
<evidence type="ECO:0000313" key="6">
    <source>
        <dbReference type="Proteomes" id="UP000031737"/>
    </source>
</evidence>
<keyword evidence="4" id="KW-0067">ATP-binding</keyword>
<dbReference type="PANTHER" id="PTHR13622">
    <property type="entry name" value="THIAMIN PYROPHOSPHOKINASE"/>
    <property type="match status" value="1"/>
</dbReference>
<sequence>MNTGKQACSRLLNMARVCKRKVVQHDFYDEAEQVAGVVLLNSPTNDRWEYEEYLRLLRVRRFIQRQPELPVSRCYFVCADGAYPRLRAYFEEEQRRRPELRPFAHVPLCDVVIGDMDSYSSSFPTCGIHGGTDGRGFQQSMPSDGYATVSAIPAHILDQIHDRYTSTLEDFSRVRAAMEGSSLKTWDKLPEELKEGSSPLPFWIHIRCQETTDFMKSLMLLKRLREQHMEDVVAVPPPVLRTGSGLQLLKTGGAVNPNVGSEGLDIDPQRESDLCAEACKTEVVLLPTYVCLGSFGGRFDHEMAAISAVLEFSEDAHVVLTNSGNTLFACQPDGWTQVVRHVRCEGLVSGLINYGTMKECEVSGLQWNVVIGRGKPSESRDLVLGFGKLISACNPIRHEVVTIDLRCLMPLTRSTTESCTTTTSTQSAKECGDGVDVNHNPPTIFTIERRKEDEKEAGC</sequence>
<dbReference type="SUPFAM" id="SSF63862">
    <property type="entry name" value="Thiamin pyrophosphokinase, substrate-binding domain"/>
    <property type="match status" value="1"/>
</dbReference>
<protein>
    <submittedName>
        <fullName evidence="5">Uncharacterized protein</fullName>
    </submittedName>
</protein>
<accession>A0A061IU45</accession>
<evidence type="ECO:0000256" key="3">
    <source>
        <dbReference type="ARBA" id="ARBA00022777"/>
    </source>
</evidence>
<evidence type="ECO:0000256" key="1">
    <source>
        <dbReference type="ARBA" id="ARBA00022679"/>
    </source>
</evidence>
<dbReference type="InterPro" id="IPR036759">
    <property type="entry name" value="TPK_catalytic_sf"/>
</dbReference>
<evidence type="ECO:0000256" key="4">
    <source>
        <dbReference type="ARBA" id="ARBA00022840"/>
    </source>
</evidence>
<dbReference type="PANTHER" id="PTHR13622:SF8">
    <property type="entry name" value="THIAMIN PYROPHOSPHOKINASE 1"/>
    <property type="match status" value="1"/>
</dbReference>
<proteinExistence type="predicted"/>
<comment type="caution">
    <text evidence="5">The sequence shown here is derived from an EMBL/GenBank/DDBJ whole genome shotgun (WGS) entry which is preliminary data.</text>
</comment>
<dbReference type="InterPro" id="IPR036371">
    <property type="entry name" value="TPK_B1-bd_sf"/>
</dbReference>